<gene>
    <name evidence="1" type="ORF">Sradi_3346400</name>
</gene>
<protein>
    <submittedName>
        <fullName evidence="1">Uncharacterized protein</fullName>
    </submittedName>
</protein>
<comment type="caution">
    <text evidence="1">The sequence shown here is derived from an EMBL/GenBank/DDBJ whole genome shotgun (WGS) entry which is preliminary data.</text>
</comment>
<proteinExistence type="predicted"/>
<name>A0AAW2R245_SESRA</name>
<organism evidence="1">
    <name type="scientific">Sesamum radiatum</name>
    <name type="common">Black benniseed</name>
    <dbReference type="NCBI Taxonomy" id="300843"/>
    <lineage>
        <taxon>Eukaryota</taxon>
        <taxon>Viridiplantae</taxon>
        <taxon>Streptophyta</taxon>
        <taxon>Embryophyta</taxon>
        <taxon>Tracheophyta</taxon>
        <taxon>Spermatophyta</taxon>
        <taxon>Magnoliopsida</taxon>
        <taxon>eudicotyledons</taxon>
        <taxon>Gunneridae</taxon>
        <taxon>Pentapetalae</taxon>
        <taxon>asterids</taxon>
        <taxon>lamiids</taxon>
        <taxon>Lamiales</taxon>
        <taxon>Pedaliaceae</taxon>
        <taxon>Sesamum</taxon>
    </lineage>
</organism>
<evidence type="ECO:0000313" key="1">
    <source>
        <dbReference type="EMBL" id="KAL0374307.1"/>
    </source>
</evidence>
<dbReference type="AlphaFoldDB" id="A0AAW2R245"/>
<reference evidence="1" key="1">
    <citation type="submission" date="2020-06" db="EMBL/GenBank/DDBJ databases">
        <authorList>
            <person name="Li T."/>
            <person name="Hu X."/>
            <person name="Zhang T."/>
            <person name="Song X."/>
            <person name="Zhang H."/>
            <person name="Dai N."/>
            <person name="Sheng W."/>
            <person name="Hou X."/>
            <person name="Wei L."/>
        </authorList>
    </citation>
    <scope>NUCLEOTIDE SEQUENCE</scope>
    <source>
        <strain evidence="1">G02</strain>
        <tissue evidence="1">Leaf</tissue>
    </source>
</reference>
<sequence length="96" mass="10949">MCTQCIHWVPIYILPGIKPRNFEELVTHAHDMELSIINHKPQFSIGHQKKESTKDEDFNKPAAMESMTVKAIPVTFSPSERSEIPQNQYVTLQGLA</sequence>
<dbReference type="EMBL" id="JACGWJ010000014">
    <property type="protein sequence ID" value="KAL0374307.1"/>
    <property type="molecule type" value="Genomic_DNA"/>
</dbReference>
<accession>A0AAW2R245</accession>
<reference evidence="1" key="2">
    <citation type="journal article" date="2024" name="Plant">
        <title>Genomic evolution and insights into agronomic trait innovations of Sesamum species.</title>
        <authorList>
            <person name="Miao H."/>
            <person name="Wang L."/>
            <person name="Qu L."/>
            <person name="Liu H."/>
            <person name="Sun Y."/>
            <person name="Le M."/>
            <person name="Wang Q."/>
            <person name="Wei S."/>
            <person name="Zheng Y."/>
            <person name="Lin W."/>
            <person name="Duan Y."/>
            <person name="Cao H."/>
            <person name="Xiong S."/>
            <person name="Wang X."/>
            <person name="Wei L."/>
            <person name="Li C."/>
            <person name="Ma Q."/>
            <person name="Ju M."/>
            <person name="Zhao R."/>
            <person name="Li G."/>
            <person name="Mu C."/>
            <person name="Tian Q."/>
            <person name="Mei H."/>
            <person name="Zhang T."/>
            <person name="Gao T."/>
            <person name="Zhang H."/>
        </authorList>
    </citation>
    <scope>NUCLEOTIDE SEQUENCE</scope>
    <source>
        <strain evidence="1">G02</strain>
    </source>
</reference>